<evidence type="ECO:0000313" key="2">
    <source>
        <dbReference type="EMBL" id="KGR85825.1"/>
    </source>
</evidence>
<feature type="transmembrane region" description="Helical" evidence="1">
    <location>
        <begin position="297"/>
        <end position="329"/>
    </location>
</feature>
<organism evidence="2 3">
    <name type="scientific">Lysinibacillus odysseyi 34hs-1 = NBRC 100172</name>
    <dbReference type="NCBI Taxonomy" id="1220589"/>
    <lineage>
        <taxon>Bacteria</taxon>
        <taxon>Bacillati</taxon>
        <taxon>Bacillota</taxon>
        <taxon>Bacilli</taxon>
        <taxon>Bacillales</taxon>
        <taxon>Bacillaceae</taxon>
        <taxon>Lysinibacillus</taxon>
    </lineage>
</organism>
<dbReference type="Pfam" id="PF05145">
    <property type="entry name" value="AbrB"/>
    <property type="match status" value="1"/>
</dbReference>
<sequence>MKGIIKVLFIALAGALAFSFLHFPVPWLLGSIFTVLISQFIIQGELSWPPILRNIGLIIVGVAIGQQFDLSLFNGMGTLLLYMAALNIGLIAFAVILAIWTAKWTGMSLKTSLTASIPGGLSQFVLFAEEEKDVDLAVVTFFHIIRVVAVVLVIPFIVSGHIVTNGGQPVVFDLWLIPVFILAACSVWIGLKIKLPVAHFLTPVLLVIIIHMCGAEVPHIPVSLLHIAQLLIGAYIGLLLKPDMIRLPKKVLMAGLLNTVALIIVTYGGSLIVKWLLGYSFATSFLSTAPGGLDQMGLLAAAVGADISIVTVFQLFRLLFIFLVVLPLLKMAARKMIKS</sequence>
<dbReference type="EMBL" id="JPVP01000053">
    <property type="protein sequence ID" value="KGR85825.1"/>
    <property type="molecule type" value="Genomic_DNA"/>
</dbReference>
<dbReference type="InterPro" id="IPR007820">
    <property type="entry name" value="AbrB_fam"/>
</dbReference>
<accession>A0A0A3IQW8</accession>
<feature type="transmembrane region" description="Helical" evidence="1">
    <location>
        <begin position="198"/>
        <end position="217"/>
    </location>
</feature>
<dbReference type="eggNOG" id="COG3180">
    <property type="taxonomic scope" value="Bacteria"/>
</dbReference>
<reference evidence="2 3" key="1">
    <citation type="submission" date="2014-02" db="EMBL/GenBank/DDBJ databases">
        <title>Draft genome sequence of Lysinibacillus odysseyi NBRC 100172.</title>
        <authorList>
            <person name="Zhang F."/>
            <person name="Wang G."/>
            <person name="Zhang L."/>
        </authorList>
    </citation>
    <scope>NUCLEOTIDE SEQUENCE [LARGE SCALE GENOMIC DNA]</scope>
    <source>
        <strain evidence="2 3">NBRC 100172</strain>
    </source>
</reference>
<keyword evidence="1" id="KW-1133">Transmembrane helix</keyword>
<dbReference type="GO" id="GO:0004497">
    <property type="term" value="F:monooxygenase activity"/>
    <property type="evidence" value="ECO:0007669"/>
    <property type="project" value="UniProtKB-KW"/>
</dbReference>
<proteinExistence type="predicted"/>
<feature type="transmembrane region" description="Helical" evidence="1">
    <location>
        <begin position="223"/>
        <end position="240"/>
    </location>
</feature>
<keyword evidence="1" id="KW-0812">Transmembrane</keyword>
<dbReference type="Proteomes" id="UP000030437">
    <property type="component" value="Unassembled WGS sequence"/>
</dbReference>
<name>A0A0A3IQW8_9BACI</name>
<keyword evidence="3" id="KW-1185">Reference proteome</keyword>
<dbReference type="RefSeq" id="WP_233153147.1">
    <property type="nucleotide sequence ID" value="NZ_AVCX01000008.1"/>
</dbReference>
<feature type="transmembrane region" description="Helical" evidence="1">
    <location>
        <begin position="136"/>
        <end position="158"/>
    </location>
</feature>
<protein>
    <submittedName>
        <fullName evidence="2">Ammonia monooxygenase</fullName>
    </submittedName>
</protein>
<dbReference type="InterPro" id="IPR017516">
    <property type="entry name" value="AbrB_dup"/>
</dbReference>
<dbReference type="AlphaFoldDB" id="A0A0A3IQW8"/>
<feature type="transmembrane region" description="Helical" evidence="1">
    <location>
        <begin position="170"/>
        <end position="191"/>
    </location>
</feature>
<dbReference type="GO" id="GO:0010468">
    <property type="term" value="P:regulation of gene expression"/>
    <property type="evidence" value="ECO:0007669"/>
    <property type="project" value="InterPro"/>
</dbReference>
<keyword evidence="2" id="KW-0560">Oxidoreductase</keyword>
<feature type="transmembrane region" description="Helical" evidence="1">
    <location>
        <begin position="252"/>
        <end position="277"/>
    </location>
</feature>
<keyword evidence="2" id="KW-0503">Monooxygenase</keyword>
<evidence type="ECO:0000313" key="3">
    <source>
        <dbReference type="Proteomes" id="UP000030437"/>
    </source>
</evidence>
<dbReference type="PANTHER" id="PTHR38457:SF1">
    <property type="entry name" value="REGULATOR ABRB-RELATED"/>
    <property type="match status" value="1"/>
</dbReference>
<comment type="caution">
    <text evidence="2">The sequence shown here is derived from an EMBL/GenBank/DDBJ whole genome shotgun (WGS) entry which is preliminary data.</text>
</comment>
<dbReference type="NCBIfam" id="TIGR03082">
    <property type="entry name" value="Gneg_AbrB_dup"/>
    <property type="match status" value="2"/>
</dbReference>
<dbReference type="PANTHER" id="PTHR38457">
    <property type="entry name" value="REGULATOR ABRB-RELATED"/>
    <property type="match status" value="1"/>
</dbReference>
<evidence type="ECO:0000256" key="1">
    <source>
        <dbReference type="SAM" id="Phobius"/>
    </source>
</evidence>
<feature type="transmembrane region" description="Helical" evidence="1">
    <location>
        <begin position="80"/>
        <end position="100"/>
    </location>
</feature>
<dbReference type="PIRSF" id="PIRSF038991">
    <property type="entry name" value="Protein_AbrB"/>
    <property type="match status" value="1"/>
</dbReference>
<keyword evidence="1" id="KW-0472">Membrane</keyword>
<gene>
    <name evidence="2" type="ORF">CD32_08235</name>
</gene>
<dbReference type="STRING" id="1220589.CD32_08235"/>
<dbReference type="GO" id="GO:0016020">
    <property type="term" value="C:membrane"/>
    <property type="evidence" value="ECO:0007669"/>
    <property type="project" value="InterPro"/>
</dbReference>